<name>A0AAW8PZN0_VIBPH</name>
<organism evidence="1 2">
    <name type="scientific">Vibrio parahaemolyticus</name>
    <dbReference type="NCBI Taxonomy" id="670"/>
    <lineage>
        <taxon>Bacteria</taxon>
        <taxon>Pseudomonadati</taxon>
        <taxon>Pseudomonadota</taxon>
        <taxon>Gammaproteobacteria</taxon>
        <taxon>Vibrionales</taxon>
        <taxon>Vibrionaceae</taxon>
        <taxon>Vibrio</taxon>
    </lineage>
</organism>
<evidence type="ECO:0000313" key="2">
    <source>
        <dbReference type="Proteomes" id="UP001253193"/>
    </source>
</evidence>
<dbReference type="AlphaFoldDB" id="A0AAW8PZN0"/>
<comment type="caution">
    <text evidence="1">The sequence shown here is derived from an EMBL/GenBank/DDBJ whole genome shotgun (WGS) entry which is preliminary data.</text>
</comment>
<dbReference type="EMBL" id="JAUHGG010000003">
    <property type="protein sequence ID" value="MDS1821016.1"/>
    <property type="molecule type" value="Genomic_DNA"/>
</dbReference>
<proteinExistence type="predicted"/>
<gene>
    <name evidence="1" type="ORF">QX249_10130</name>
</gene>
<sequence length="289" mass="32898">MTQQQTNLELAKKLLGYAVCEQQAASHLYHTADEFFDALANRAEQTMVYLKVFWKGSRFNYQWGQGYVTHNDKLSYEKFVEELASQVDFLGAENGKLTINPSAGFENSALGSPYTYSEPMNFTFTLSVEKACELFAVIEKHHGANMVRSISLIEMFNPVYESEIDSIVEGKREEARANIVKKISTVKRGYMIHLPSVDGISMKSFRSDLSRTDGNEARETLYAKINQLNESIHNELMNLGVFVVNADDKECVRFANKGDFKKMFKAAERKHIYAQVPELKDHFEPTKAN</sequence>
<protein>
    <submittedName>
        <fullName evidence="1">Uncharacterized protein</fullName>
    </submittedName>
</protein>
<dbReference type="RefSeq" id="WP_311019812.1">
    <property type="nucleotide sequence ID" value="NZ_JAUHGG010000003.1"/>
</dbReference>
<evidence type="ECO:0000313" key="1">
    <source>
        <dbReference type="EMBL" id="MDS1821016.1"/>
    </source>
</evidence>
<dbReference type="Proteomes" id="UP001253193">
    <property type="component" value="Unassembled WGS sequence"/>
</dbReference>
<accession>A0AAW8PZN0</accession>
<reference evidence="1" key="1">
    <citation type="submission" date="2023-06" db="EMBL/GenBank/DDBJ databases">
        <title>Genomic Diversity of Vibrio spp. and Metagenomic Analysis of Pathogens in Florida Gulf Coastal Waters Following Hurricane Ian.</title>
        <authorList>
            <person name="Brumfield K.D."/>
        </authorList>
    </citation>
    <scope>NUCLEOTIDE SEQUENCE</scope>
    <source>
        <strain evidence="1">WBS2B-138</strain>
    </source>
</reference>